<reference evidence="1 2" key="1">
    <citation type="submission" date="2020-02" db="EMBL/GenBank/DDBJ databases">
        <authorList>
            <person name="Ferguson B K."/>
        </authorList>
    </citation>
    <scope>NUCLEOTIDE SEQUENCE [LARGE SCALE GENOMIC DNA]</scope>
</reference>
<proteinExistence type="predicted"/>
<gene>
    <name evidence="1" type="ORF">NTEN_LOCUS8397</name>
</gene>
<keyword evidence="2" id="KW-1185">Reference proteome</keyword>
<sequence>MHQLQDVSSALFSDSFEFESVNPSKRVWMNERESYRCTSQSSILTLDASRCHASCVR</sequence>
<evidence type="ECO:0000313" key="2">
    <source>
        <dbReference type="Proteomes" id="UP000479000"/>
    </source>
</evidence>
<organism evidence="1 2">
    <name type="scientific">Nesidiocoris tenuis</name>
    <dbReference type="NCBI Taxonomy" id="355587"/>
    <lineage>
        <taxon>Eukaryota</taxon>
        <taxon>Metazoa</taxon>
        <taxon>Ecdysozoa</taxon>
        <taxon>Arthropoda</taxon>
        <taxon>Hexapoda</taxon>
        <taxon>Insecta</taxon>
        <taxon>Pterygota</taxon>
        <taxon>Neoptera</taxon>
        <taxon>Paraneoptera</taxon>
        <taxon>Hemiptera</taxon>
        <taxon>Heteroptera</taxon>
        <taxon>Panheteroptera</taxon>
        <taxon>Cimicomorpha</taxon>
        <taxon>Miridae</taxon>
        <taxon>Dicyphina</taxon>
        <taxon>Nesidiocoris</taxon>
    </lineage>
</organism>
<evidence type="ECO:0000313" key="1">
    <source>
        <dbReference type="EMBL" id="CAB0002610.1"/>
    </source>
</evidence>
<accession>A0A6H5GI70</accession>
<dbReference type="EMBL" id="CADCXU010012721">
    <property type="protein sequence ID" value="CAB0002610.1"/>
    <property type="molecule type" value="Genomic_DNA"/>
</dbReference>
<dbReference type="Proteomes" id="UP000479000">
    <property type="component" value="Unassembled WGS sequence"/>
</dbReference>
<name>A0A6H5GI70_9HEMI</name>
<protein>
    <submittedName>
        <fullName evidence="1">Uncharacterized protein</fullName>
    </submittedName>
</protein>
<dbReference type="AlphaFoldDB" id="A0A6H5GI70"/>